<evidence type="ECO:0000313" key="2">
    <source>
        <dbReference type="Proteomes" id="UP001159179"/>
    </source>
</evidence>
<gene>
    <name evidence="1" type="ORF">P5X88_06580</name>
</gene>
<organism evidence="1 2">
    <name type="scientific">Heyndrickxia oleronia</name>
    <dbReference type="NCBI Taxonomy" id="38875"/>
    <lineage>
        <taxon>Bacteria</taxon>
        <taxon>Bacillati</taxon>
        <taxon>Bacillota</taxon>
        <taxon>Bacilli</taxon>
        <taxon>Bacillales</taxon>
        <taxon>Bacillaceae</taxon>
        <taxon>Heyndrickxia</taxon>
    </lineage>
</organism>
<dbReference type="EMBL" id="JAROYP010000003">
    <property type="protein sequence ID" value="MDH5160597.1"/>
    <property type="molecule type" value="Genomic_DNA"/>
</dbReference>
<name>A0AAW6SUQ8_9BACI</name>
<dbReference type="Proteomes" id="UP001159179">
    <property type="component" value="Unassembled WGS sequence"/>
</dbReference>
<protein>
    <recommendedName>
        <fullName evidence="3">Maturase K</fullName>
    </recommendedName>
</protein>
<accession>A0AAW6SUQ8</accession>
<sequence>MSRENQLKLSDFIKKDQFELSSYLTYLFHQFYDAYPSDMQINNK</sequence>
<dbReference type="AlphaFoldDB" id="A0AAW6SUQ8"/>
<evidence type="ECO:0000313" key="1">
    <source>
        <dbReference type="EMBL" id="MDH5160597.1"/>
    </source>
</evidence>
<evidence type="ECO:0008006" key="3">
    <source>
        <dbReference type="Google" id="ProtNLM"/>
    </source>
</evidence>
<dbReference type="RefSeq" id="WP_272893692.1">
    <property type="nucleotide sequence ID" value="NZ_BOQX01000003.1"/>
</dbReference>
<comment type="caution">
    <text evidence="1">The sequence shown here is derived from an EMBL/GenBank/DDBJ whole genome shotgun (WGS) entry which is preliminary data.</text>
</comment>
<reference evidence="1" key="1">
    <citation type="submission" date="2023-03" db="EMBL/GenBank/DDBJ databases">
        <title>Bacterial isolates from washroom surfaces on a university campus.</title>
        <authorList>
            <person name="Holman D.B."/>
            <person name="Gzyl K.E."/>
            <person name="Taheri A.E."/>
        </authorList>
    </citation>
    <scope>NUCLEOTIDE SEQUENCE</scope>
    <source>
        <strain evidence="1">RD03</strain>
    </source>
</reference>
<dbReference type="GeneID" id="79871260"/>
<proteinExistence type="predicted"/>